<organism evidence="1 2">
    <name type="scientific">Hallella colorans</name>
    <dbReference type="NCBI Taxonomy" id="1703337"/>
    <lineage>
        <taxon>Bacteria</taxon>
        <taxon>Pseudomonadati</taxon>
        <taxon>Bacteroidota</taxon>
        <taxon>Bacteroidia</taxon>
        <taxon>Bacteroidales</taxon>
        <taxon>Prevotellaceae</taxon>
        <taxon>Hallella</taxon>
    </lineage>
</organism>
<evidence type="ECO:0000313" key="1">
    <source>
        <dbReference type="EMBL" id="PVX51142.1"/>
    </source>
</evidence>
<dbReference type="Gene3D" id="3.40.140.30">
    <property type="entry name" value="Hypothetical protein TM1506"/>
    <property type="match status" value="1"/>
</dbReference>
<dbReference type="EMBL" id="QENY01000016">
    <property type="protein sequence ID" value="PVX51142.1"/>
    <property type="molecule type" value="Genomic_DNA"/>
</dbReference>
<dbReference type="Proteomes" id="UP000245870">
    <property type="component" value="Unassembled WGS sequence"/>
</dbReference>
<dbReference type="GO" id="GO:0003824">
    <property type="term" value="F:catalytic activity"/>
    <property type="evidence" value="ECO:0007669"/>
    <property type="project" value="InterPro"/>
</dbReference>
<reference evidence="1 2" key="1">
    <citation type="submission" date="2018-05" db="EMBL/GenBank/DDBJ databases">
        <title>Genomic Encyclopedia of Type Strains, Phase IV (KMG-IV): sequencing the most valuable type-strain genomes for metagenomic binning, comparative biology and taxonomic classification.</title>
        <authorList>
            <person name="Goeker M."/>
        </authorList>
    </citation>
    <scope>NUCLEOTIDE SEQUENCE [LARGE SCALE GENOMIC DNA]</scope>
    <source>
        <strain evidence="1 2">DSM 100333</strain>
    </source>
</reference>
<proteinExistence type="predicted"/>
<accession>A0A2U0U385</accession>
<protein>
    <submittedName>
        <fullName evidence="1">Uncharacterized protein DUF1893</fullName>
    </submittedName>
</protein>
<dbReference type="OrthoDB" id="9815422at2"/>
<dbReference type="Pfam" id="PF08973">
    <property type="entry name" value="TM1506"/>
    <property type="match status" value="1"/>
</dbReference>
<dbReference type="AlphaFoldDB" id="A0A2U0U385"/>
<dbReference type="InterPro" id="IPR037081">
    <property type="entry name" value="Hyp_TM1506"/>
</dbReference>
<dbReference type="InterPro" id="IPR016193">
    <property type="entry name" value="Cytidine_deaminase-like"/>
</dbReference>
<comment type="caution">
    <text evidence="1">The sequence shown here is derived from an EMBL/GenBank/DDBJ whole genome shotgun (WGS) entry which is preliminary data.</text>
</comment>
<dbReference type="RefSeq" id="WP_116616970.1">
    <property type="nucleotide sequence ID" value="NZ_CALDWB010000002.1"/>
</dbReference>
<evidence type="ECO:0000313" key="2">
    <source>
        <dbReference type="Proteomes" id="UP000245870"/>
    </source>
</evidence>
<sequence>MMQELIDTLHTEQCSLAILHEGNIRTFDGHGVRRLYNIINDEPELFLDAKVAVKAVGRSAARMMKEGNVAEVYADVISQQAYDVLHDAGIAVSFEKRVDHATFLRIWQKLGELEKEELAMC</sequence>
<name>A0A2U0U385_9BACT</name>
<keyword evidence="2" id="KW-1185">Reference proteome</keyword>
<gene>
    <name evidence="1" type="ORF">C7379_11648</name>
</gene>
<dbReference type="InterPro" id="IPR015067">
    <property type="entry name" value="DUF1893_TM1506-like"/>
</dbReference>
<dbReference type="SUPFAM" id="SSF53927">
    <property type="entry name" value="Cytidine deaminase-like"/>
    <property type="match status" value="1"/>
</dbReference>